<dbReference type="EMBL" id="OL829978">
    <property type="protein sequence ID" value="UMO76279.1"/>
    <property type="molecule type" value="Genomic_DNA"/>
</dbReference>
<evidence type="ECO:0000313" key="2">
    <source>
        <dbReference type="Proteomes" id="UP001202581"/>
    </source>
</evidence>
<keyword evidence="2" id="KW-1185">Reference proteome</keyword>
<gene>
    <name evidence="1" type="primary">91</name>
    <name evidence="1" type="ORF">SEA_TOMAS_91</name>
</gene>
<reference evidence="1" key="1">
    <citation type="submission" date="2021-12" db="EMBL/GenBank/DDBJ databases">
        <authorList>
            <person name="Khadka S."/>
            <person name="Uribe D.A."/>
            <person name="Klipsch I.N."/>
            <person name="Rene S.R."/>
            <person name="Jimenez M.L."/>
            <person name="Saini B.K."/>
            <person name="Zugasti M."/>
            <person name="Bullon R.M."/>
            <person name="Sharp C.D."/>
            <person name="Kapinga K.O."/>
            <person name="Warner C.P."/>
            <person name="Sarinana J."/>
            <person name="Jimenez A."/>
            <person name="Layton S.R."/>
            <person name="Nayek S."/>
            <person name="Hughes L.E."/>
            <person name="Garlena R.A."/>
            <person name="Russell D.A."/>
            <person name="Jacobs-Sera D."/>
            <person name="Hatfull G.F."/>
        </authorList>
    </citation>
    <scope>NUCLEOTIDE SEQUENCE</scope>
</reference>
<accession>A0AA49H0Z7</accession>
<organism evidence="1 2">
    <name type="scientific">Streptomyces phage Tomas</name>
    <dbReference type="NCBI Taxonomy" id="2914443"/>
    <lineage>
        <taxon>Viruses</taxon>
        <taxon>Duplodnaviria</taxon>
        <taxon>Heunggongvirae</taxon>
        <taxon>Uroviricota</taxon>
        <taxon>Caudoviricetes</taxon>
        <taxon>Stanwilliamsviridae</taxon>
        <taxon>Boydwoodruffvirinae</taxon>
        <taxon>Tomasvirus</taxon>
        <taxon>Tomasvirus tomas</taxon>
    </lineage>
</organism>
<name>A0AA49H0Z7_9CAUD</name>
<dbReference type="GeneID" id="77926809"/>
<dbReference type="Proteomes" id="UP001202581">
    <property type="component" value="Segment"/>
</dbReference>
<sequence length="66" mass="7726">MERQLIRIEFIRSKKDGQWMAIRTFDDGSSNGGRFWHEDIMKELNEVFKINGNKLGGPEMPTDLIK</sequence>
<evidence type="ECO:0000313" key="1">
    <source>
        <dbReference type="EMBL" id="UMO76279.1"/>
    </source>
</evidence>
<protein>
    <submittedName>
        <fullName evidence="1">Uncharacterized protein</fullName>
    </submittedName>
</protein>
<dbReference type="RefSeq" id="YP_010651218.1">
    <property type="nucleotide sequence ID" value="NC_070781.1"/>
</dbReference>
<proteinExistence type="predicted"/>
<dbReference type="KEGG" id="vg:77926809"/>